<comment type="caution">
    <text evidence="1">The sequence shown here is derived from an EMBL/GenBank/DDBJ whole genome shotgun (WGS) entry which is preliminary data.</text>
</comment>
<dbReference type="Proteomes" id="UP001302329">
    <property type="component" value="Unassembled WGS sequence"/>
</dbReference>
<reference evidence="1 2" key="1">
    <citation type="submission" date="2023-12" db="EMBL/GenBank/DDBJ databases">
        <title>Baltic Sea Cyanobacteria.</title>
        <authorList>
            <person name="Delbaje E."/>
            <person name="Fewer D.P."/>
            <person name="Shishido T.K."/>
        </authorList>
    </citation>
    <scope>NUCLEOTIDE SEQUENCE [LARGE SCALE GENOMIC DNA]</scope>
    <source>
        <strain evidence="1 2">UHCC 0281</strain>
    </source>
</reference>
<sequence>MATRIGIRELRSRLASHLESPTPMEVTRHGRTIGLHVPLPQQGNLSDREKVLEAGRLMQAELERLGLSEDALSANFKAWRKGHRETPTA</sequence>
<name>A0ABU5SUP2_9CYAN</name>
<accession>A0ABU5SUP2</accession>
<proteinExistence type="predicted"/>
<evidence type="ECO:0000313" key="1">
    <source>
        <dbReference type="EMBL" id="MEA5442128.1"/>
    </source>
</evidence>
<evidence type="ECO:0000313" key="2">
    <source>
        <dbReference type="Proteomes" id="UP001302329"/>
    </source>
</evidence>
<organism evidence="1 2">
    <name type="scientific">Cyanobium gracile UHCC 0281</name>
    <dbReference type="NCBI Taxonomy" id="3110309"/>
    <lineage>
        <taxon>Bacteria</taxon>
        <taxon>Bacillati</taxon>
        <taxon>Cyanobacteriota</taxon>
        <taxon>Cyanophyceae</taxon>
        <taxon>Synechococcales</taxon>
        <taxon>Prochlorococcaceae</taxon>
        <taxon>Cyanobium</taxon>
    </lineage>
</organism>
<dbReference type="RefSeq" id="WP_323356215.1">
    <property type="nucleotide sequence ID" value="NZ_JAYGHY010000013.1"/>
</dbReference>
<dbReference type="EMBL" id="JAYGHY010000013">
    <property type="protein sequence ID" value="MEA5442128.1"/>
    <property type="molecule type" value="Genomic_DNA"/>
</dbReference>
<keyword evidence="2" id="KW-1185">Reference proteome</keyword>
<protein>
    <submittedName>
        <fullName evidence="1">Prevent-host-death protein</fullName>
    </submittedName>
</protein>
<gene>
    <name evidence="1" type="ORF">VB739_06145</name>
</gene>